<dbReference type="CDD" id="cd04480">
    <property type="entry name" value="RPA1_DBD_A_like"/>
    <property type="match status" value="1"/>
</dbReference>
<accession>A0AAD8N256</accession>
<feature type="domain" description="Replication protein A 70 kDa DNA-binding subunit B/D first OB fold" evidence="2">
    <location>
        <begin position="5"/>
        <end position="111"/>
    </location>
</feature>
<keyword evidence="4" id="KW-1185">Reference proteome</keyword>
<gene>
    <name evidence="3" type="ORF">POM88_012252</name>
</gene>
<dbReference type="Gene3D" id="2.40.50.140">
    <property type="entry name" value="Nucleic acid-binding proteins"/>
    <property type="match status" value="3"/>
</dbReference>
<feature type="compositionally biased region" description="Basic and acidic residues" evidence="1">
    <location>
        <begin position="457"/>
        <end position="467"/>
    </location>
</feature>
<sequence>MAFNKYDSFNSLNDSTTEWKIRVRAQSIWKGITKKTGEFRGYNLILFDDSSERIHAFMSALICPKFEADLCEGQIYILEDFTVKHYNGDETNRAVRNDKHIYFTTDTKLRKDENNGLKIPEYSFDFYNLEDIDPMKTDNRFLTDVVAVIQDIQPIAAHNKKEGEKTHVPFTITNGKTYINVTFFNDLAQSFLNAREKILSEPVVIVIASAKVTEWKDALHLTNFPATRFYLNPKHHAVKLLRQRLEEPNFYVMDIEDDDVEQCHILKVADIKKLTDEFIEKKVECQLTVKKVDERMNWYVHFCTNCDKDLKLVDEEYKCCNRSYPYPDKRFKLYTLCSDDSGTIPIIWPNDEICRLTGKTVYDVEADDAEDVDATKFPVMLKFGVKKIFKFIISITRENVKEGSNVYTASEICGPIEISDSHSPNMNKVPMLSPNEISKTKGESPATASSTNKRRPRLTEEFNDPKKIPPLKTVKLEKV</sequence>
<evidence type="ECO:0000313" key="4">
    <source>
        <dbReference type="Proteomes" id="UP001237642"/>
    </source>
</evidence>
<reference evidence="3" key="2">
    <citation type="submission" date="2023-05" db="EMBL/GenBank/DDBJ databases">
        <authorList>
            <person name="Schelkunov M.I."/>
        </authorList>
    </citation>
    <scope>NUCLEOTIDE SEQUENCE</scope>
    <source>
        <strain evidence="3">Hsosn_3</strain>
        <tissue evidence="3">Leaf</tissue>
    </source>
</reference>
<dbReference type="AlphaFoldDB" id="A0AAD8N256"/>
<feature type="region of interest" description="Disordered" evidence="1">
    <location>
        <begin position="421"/>
        <end position="479"/>
    </location>
</feature>
<dbReference type="CDD" id="cd04481">
    <property type="entry name" value="RPA1_DBD_B_like"/>
    <property type="match status" value="1"/>
</dbReference>
<evidence type="ECO:0000259" key="2">
    <source>
        <dbReference type="Pfam" id="PF02721"/>
    </source>
</evidence>
<comment type="caution">
    <text evidence="3">The sequence shown here is derived from an EMBL/GenBank/DDBJ whole genome shotgun (WGS) entry which is preliminary data.</text>
</comment>
<dbReference type="PANTHER" id="PTHR47165">
    <property type="entry name" value="OS03G0429900 PROTEIN"/>
    <property type="match status" value="1"/>
</dbReference>
<evidence type="ECO:0000313" key="3">
    <source>
        <dbReference type="EMBL" id="KAK1393196.1"/>
    </source>
</evidence>
<dbReference type="InterPro" id="IPR003871">
    <property type="entry name" value="RFA1B/D_OB_1st"/>
</dbReference>
<reference evidence="3" key="1">
    <citation type="submission" date="2023-02" db="EMBL/GenBank/DDBJ databases">
        <title>Genome of toxic invasive species Heracleum sosnowskyi carries increased number of genes despite the absence of recent whole-genome duplications.</title>
        <authorList>
            <person name="Schelkunov M."/>
            <person name="Shtratnikova V."/>
            <person name="Makarenko M."/>
            <person name="Klepikova A."/>
            <person name="Omelchenko D."/>
            <person name="Novikova G."/>
            <person name="Obukhova E."/>
            <person name="Bogdanov V."/>
            <person name="Penin A."/>
            <person name="Logacheva M."/>
        </authorList>
    </citation>
    <scope>NUCLEOTIDE SEQUENCE</scope>
    <source>
        <strain evidence="3">Hsosn_3</strain>
        <tissue evidence="3">Leaf</tissue>
    </source>
</reference>
<dbReference type="SUPFAM" id="SSF50249">
    <property type="entry name" value="Nucleic acid-binding proteins"/>
    <property type="match status" value="3"/>
</dbReference>
<dbReference type="PANTHER" id="PTHR47165:SF4">
    <property type="entry name" value="OS03G0429900 PROTEIN"/>
    <property type="match status" value="1"/>
</dbReference>
<name>A0AAD8N256_9APIA</name>
<dbReference type="EMBL" id="JAUIZM010000003">
    <property type="protein sequence ID" value="KAK1393196.1"/>
    <property type="molecule type" value="Genomic_DNA"/>
</dbReference>
<evidence type="ECO:0000256" key="1">
    <source>
        <dbReference type="SAM" id="MobiDB-lite"/>
    </source>
</evidence>
<dbReference type="Proteomes" id="UP001237642">
    <property type="component" value="Unassembled WGS sequence"/>
</dbReference>
<protein>
    <recommendedName>
        <fullName evidence="2">Replication protein A 70 kDa DNA-binding subunit B/D first OB fold domain-containing protein</fullName>
    </recommendedName>
</protein>
<organism evidence="3 4">
    <name type="scientific">Heracleum sosnowskyi</name>
    <dbReference type="NCBI Taxonomy" id="360622"/>
    <lineage>
        <taxon>Eukaryota</taxon>
        <taxon>Viridiplantae</taxon>
        <taxon>Streptophyta</taxon>
        <taxon>Embryophyta</taxon>
        <taxon>Tracheophyta</taxon>
        <taxon>Spermatophyta</taxon>
        <taxon>Magnoliopsida</taxon>
        <taxon>eudicotyledons</taxon>
        <taxon>Gunneridae</taxon>
        <taxon>Pentapetalae</taxon>
        <taxon>asterids</taxon>
        <taxon>campanulids</taxon>
        <taxon>Apiales</taxon>
        <taxon>Apiaceae</taxon>
        <taxon>Apioideae</taxon>
        <taxon>apioid superclade</taxon>
        <taxon>Tordylieae</taxon>
        <taxon>Tordyliinae</taxon>
        <taxon>Heracleum</taxon>
    </lineage>
</organism>
<dbReference type="Pfam" id="PF02721">
    <property type="entry name" value="DUF223"/>
    <property type="match status" value="1"/>
</dbReference>
<proteinExistence type="predicted"/>
<dbReference type="InterPro" id="IPR012340">
    <property type="entry name" value="NA-bd_OB-fold"/>
</dbReference>